<reference evidence="1 2" key="1">
    <citation type="journal article" date="2018" name="PLoS ONE">
        <title>The draft genome of Kipferlia bialata reveals reductive genome evolution in fornicate parasites.</title>
        <authorList>
            <person name="Tanifuji G."/>
            <person name="Takabayashi S."/>
            <person name="Kume K."/>
            <person name="Takagi M."/>
            <person name="Nakayama T."/>
            <person name="Kamikawa R."/>
            <person name="Inagaki Y."/>
            <person name="Hashimoto T."/>
        </authorList>
    </citation>
    <scope>NUCLEOTIDE SEQUENCE [LARGE SCALE GENOMIC DNA]</scope>
    <source>
        <strain evidence="1">NY0173</strain>
    </source>
</reference>
<gene>
    <name evidence="1" type="ORF">KIPB_009073</name>
</gene>
<evidence type="ECO:0000313" key="2">
    <source>
        <dbReference type="Proteomes" id="UP000265618"/>
    </source>
</evidence>
<protein>
    <submittedName>
        <fullName evidence="1">Uncharacterized protein</fullName>
    </submittedName>
</protein>
<dbReference type="Proteomes" id="UP000265618">
    <property type="component" value="Unassembled WGS sequence"/>
</dbReference>
<feature type="non-terminal residue" evidence="1">
    <location>
        <position position="1"/>
    </location>
</feature>
<keyword evidence="2" id="KW-1185">Reference proteome</keyword>
<organism evidence="1 2">
    <name type="scientific">Kipferlia bialata</name>
    <dbReference type="NCBI Taxonomy" id="797122"/>
    <lineage>
        <taxon>Eukaryota</taxon>
        <taxon>Metamonada</taxon>
        <taxon>Carpediemonas-like organisms</taxon>
        <taxon>Kipferlia</taxon>
    </lineage>
</organism>
<comment type="caution">
    <text evidence="1">The sequence shown here is derived from an EMBL/GenBank/DDBJ whole genome shotgun (WGS) entry which is preliminary data.</text>
</comment>
<sequence>LSASGPASFASRVGGVTRGIGRVGVTVDIVHVGKVSAVVPKGVAGATGGKAGLRGMLMSLANRRR</sequence>
<evidence type="ECO:0000313" key="1">
    <source>
        <dbReference type="EMBL" id="GCA63290.1"/>
    </source>
</evidence>
<name>A0A391NRC3_9EUKA</name>
<accession>A0A391NRC3</accession>
<proteinExistence type="predicted"/>
<dbReference type="AlphaFoldDB" id="A0A391NRC3"/>
<dbReference type="EMBL" id="BDIP01002973">
    <property type="protein sequence ID" value="GCA63290.1"/>
    <property type="molecule type" value="Genomic_DNA"/>
</dbReference>